<evidence type="ECO:0000256" key="2">
    <source>
        <dbReference type="ARBA" id="ARBA00007025"/>
    </source>
</evidence>
<protein>
    <recommendedName>
        <fullName evidence="3 15">Chromatin-remodeling ATPase INO80</fullName>
        <ecNumber evidence="15">3.6.4.-</ecNumber>
    </recommendedName>
</protein>
<evidence type="ECO:0000256" key="17">
    <source>
        <dbReference type="SAM" id="MobiDB-lite"/>
    </source>
</evidence>
<evidence type="ECO:0000259" key="20">
    <source>
        <dbReference type="PROSITE" id="PS51413"/>
    </source>
</evidence>
<evidence type="ECO:0000256" key="6">
    <source>
        <dbReference type="ARBA" id="ARBA00022801"/>
    </source>
</evidence>
<dbReference type="PANTHER" id="PTHR45685">
    <property type="entry name" value="HELICASE SRCAP-RELATED"/>
    <property type="match status" value="1"/>
</dbReference>
<dbReference type="EC" id="3.6.4.-" evidence="15"/>
<evidence type="ECO:0000313" key="21">
    <source>
        <dbReference type="EMBL" id="KAK7202748.1"/>
    </source>
</evidence>
<feature type="compositionally biased region" description="Basic and acidic residues" evidence="17">
    <location>
        <begin position="341"/>
        <end position="351"/>
    </location>
</feature>
<dbReference type="SUPFAM" id="SSF52540">
    <property type="entry name" value="P-loop containing nucleoside triphosphate hydrolases"/>
    <property type="match status" value="2"/>
</dbReference>
<dbReference type="InterPro" id="IPR014001">
    <property type="entry name" value="Helicase_ATP-bd"/>
</dbReference>
<feature type="coiled-coil region" evidence="16">
    <location>
        <begin position="457"/>
        <end position="491"/>
    </location>
</feature>
<name>A0ABR1EYR4_9ASCO</name>
<dbReference type="SMART" id="SM00490">
    <property type="entry name" value="HELICc"/>
    <property type="match status" value="1"/>
</dbReference>
<comment type="domain">
    <text evidence="15">The DBINO region is involved in binding to DNA.</text>
</comment>
<evidence type="ECO:0000256" key="11">
    <source>
        <dbReference type="ARBA" id="ARBA00023163"/>
    </source>
</evidence>
<dbReference type="InterPro" id="IPR050520">
    <property type="entry name" value="INO80/SWR1_helicase"/>
</dbReference>
<feature type="compositionally biased region" description="Low complexity" evidence="17">
    <location>
        <begin position="192"/>
        <end position="207"/>
    </location>
</feature>
<proteinExistence type="inferred from homology"/>
<feature type="compositionally biased region" description="Basic residues" evidence="17">
    <location>
        <begin position="178"/>
        <end position="191"/>
    </location>
</feature>
<keyword evidence="4" id="KW-0547">Nucleotide-binding</keyword>
<evidence type="ECO:0000256" key="12">
    <source>
        <dbReference type="ARBA" id="ARBA00023204"/>
    </source>
</evidence>
<feature type="compositionally biased region" description="Polar residues" evidence="17">
    <location>
        <begin position="317"/>
        <end position="332"/>
    </location>
</feature>
<evidence type="ECO:0000256" key="8">
    <source>
        <dbReference type="ARBA" id="ARBA00023015"/>
    </source>
</evidence>
<dbReference type="Gene3D" id="3.40.50.10810">
    <property type="entry name" value="Tandem AAA-ATPase domain"/>
    <property type="match status" value="1"/>
</dbReference>
<comment type="catalytic activity">
    <reaction evidence="14 15">
        <text>ATP + H2O = ADP + phosphate + H(+)</text>
        <dbReference type="Rhea" id="RHEA:13065"/>
        <dbReference type="ChEBI" id="CHEBI:15377"/>
        <dbReference type="ChEBI" id="CHEBI:15378"/>
        <dbReference type="ChEBI" id="CHEBI:30616"/>
        <dbReference type="ChEBI" id="CHEBI:43474"/>
        <dbReference type="ChEBI" id="CHEBI:456216"/>
    </reaction>
</comment>
<feature type="domain" description="Helicase ATP-binding" evidence="18">
    <location>
        <begin position="638"/>
        <end position="810"/>
    </location>
</feature>
<feature type="compositionally biased region" description="Basic residues" evidence="17">
    <location>
        <begin position="47"/>
        <end position="57"/>
    </location>
</feature>
<evidence type="ECO:0000256" key="16">
    <source>
        <dbReference type="SAM" id="Coils"/>
    </source>
</evidence>
<comment type="subcellular location">
    <subcellularLocation>
        <location evidence="1 15">Nucleus</location>
    </subcellularLocation>
</comment>
<feature type="domain" description="DBINO" evidence="20">
    <location>
        <begin position="383"/>
        <end position="508"/>
    </location>
</feature>
<feature type="compositionally biased region" description="Low complexity" evidence="17">
    <location>
        <begin position="73"/>
        <end position="99"/>
    </location>
</feature>
<dbReference type="Pfam" id="PF00176">
    <property type="entry name" value="SNF2-rel_dom"/>
    <property type="match status" value="1"/>
</dbReference>
<dbReference type="InterPro" id="IPR000330">
    <property type="entry name" value="SNF2_N"/>
</dbReference>
<comment type="caution">
    <text evidence="21">The sequence shown here is derived from an EMBL/GenBank/DDBJ whole genome shotgun (WGS) entry which is preliminary data.</text>
</comment>
<evidence type="ECO:0000259" key="18">
    <source>
        <dbReference type="PROSITE" id="PS51192"/>
    </source>
</evidence>
<evidence type="ECO:0000256" key="4">
    <source>
        <dbReference type="ARBA" id="ARBA00022741"/>
    </source>
</evidence>
<dbReference type="InterPro" id="IPR027417">
    <property type="entry name" value="P-loop_NTPase"/>
</dbReference>
<accession>A0ABR1EYR4</accession>
<dbReference type="InterPro" id="IPR031047">
    <property type="entry name" value="DEXQc_INO80"/>
</dbReference>
<feature type="compositionally biased region" description="Acidic residues" evidence="17">
    <location>
        <begin position="259"/>
        <end position="309"/>
    </location>
</feature>
<comment type="function">
    <text evidence="15">ATPase component of the INO80 complex which remodels chromatin by shifting nucleosomes and is involved in DNA repair.</text>
</comment>
<keyword evidence="7 15" id="KW-0067">ATP-binding</keyword>
<dbReference type="InterPro" id="IPR020838">
    <property type="entry name" value="DBINO"/>
</dbReference>
<dbReference type="SMART" id="SM00487">
    <property type="entry name" value="DEXDc"/>
    <property type="match status" value="1"/>
</dbReference>
<dbReference type="PROSITE" id="PS51194">
    <property type="entry name" value="HELICASE_CTER"/>
    <property type="match status" value="1"/>
</dbReference>
<dbReference type="GeneID" id="90041052"/>
<dbReference type="EMBL" id="JBBJBU010000015">
    <property type="protein sequence ID" value="KAK7202748.1"/>
    <property type="molecule type" value="Genomic_DNA"/>
</dbReference>
<keyword evidence="5 15" id="KW-0227">DNA damage</keyword>
<evidence type="ECO:0000256" key="3">
    <source>
        <dbReference type="ARBA" id="ARBA00019805"/>
    </source>
</evidence>
<feature type="domain" description="Helicase C-terminal" evidence="19">
    <location>
        <begin position="1222"/>
        <end position="1367"/>
    </location>
</feature>
<evidence type="ECO:0000256" key="10">
    <source>
        <dbReference type="ARBA" id="ARBA00023159"/>
    </source>
</evidence>
<reference evidence="21 22" key="1">
    <citation type="submission" date="2024-03" db="EMBL/GenBank/DDBJ databases">
        <title>Genome-scale model development and genomic sequencing of the oleaginous clade Lipomyces.</title>
        <authorList>
            <consortium name="Lawrence Berkeley National Laboratory"/>
            <person name="Czajka J.J."/>
            <person name="Han Y."/>
            <person name="Kim J."/>
            <person name="Mondo S.J."/>
            <person name="Hofstad B.A."/>
            <person name="Robles A."/>
            <person name="Haridas S."/>
            <person name="Riley R."/>
            <person name="LaButti K."/>
            <person name="Pangilinan J."/>
            <person name="Andreopoulos W."/>
            <person name="Lipzen A."/>
            <person name="Yan J."/>
            <person name="Wang M."/>
            <person name="Ng V."/>
            <person name="Grigoriev I.V."/>
            <person name="Spatafora J.W."/>
            <person name="Magnuson J.K."/>
            <person name="Baker S.E."/>
            <person name="Pomraning K.R."/>
        </authorList>
    </citation>
    <scope>NUCLEOTIDE SEQUENCE [LARGE SCALE GENOMIC DNA]</scope>
    <source>
        <strain evidence="21 22">Phaff 52-87</strain>
    </source>
</reference>
<evidence type="ECO:0000256" key="7">
    <source>
        <dbReference type="ARBA" id="ARBA00022840"/>
    </source>
</evidence>
<keyword evidence="13" id="KW-0539">Nucleus</keyword>
<dbReference type="InterPro" id="IPR049730">
    <property type="entry name" value="SNF2/RAD54-like_C"/>
</dbReference>
<comment type="similarity">
    <text evidence="2 15">Belongs to the SNF2/RAD54 helicase family.</text>
</comment>
<sequence>MADQTPRAAMSISALLNTDDPPPSAPPSRKRPRRVSSPPPSSSQAPSKRRSTRAHRPSLRDPDETESSDDSDSAASIASIASSSSSSSSSSPSSSSSSSAALAHDKDLYLSSLHRRLDLVSAVAARSRLRHSLAFQHHLLSRLHSATSRGRAQAHSFFHDEAMALVLRDEAEADRERKRNLRRAQKQRRKAAASAATSSSAAAIASSDRSKKHRAAAALDEHASASAKNGAKPRSKAAIAAARRRQQAKALASKRALDDPDAADNDEDDEDEEDDEEDDDIEDIDLNGAGEDEDEDEDDEDEDDEEDDETAKKEKSATNGSRIKLTISSKPPSSRRKGHKSKDDSTTEKSKQKSSKADSTPAMPSAREVKMYQKSYTTMYDTIWRDIARKDIPRVARIVSSSVSIKQNNARKTAQLAVKEARRWQFRTNKNVKDLQAKARRAMREMLVYWKRNEREERDLRRRAEKEALDKAKKEEEAREARRQARKLNFLITQTELYSHFIGRKIKTDEIEAESASDDAVSKPASSTPSRSDEAAPELIKDAQKRDISELDFDAAADEDLRQAALHNAHSAVVSAQNRAKTFDAGKTAAAVDTDVDADTGEMNFQNPTTFGNLEIEQPKLLSCALKGYQLKGLNWLVNLYEQGINGILADEMGLGKTVQSISVMAYLAEVHNIWGPFLVIAPASTLHNWQQEISKFVPDFKALPYWGNAKDRKVLRKFWDRKQLTYTRDAPFHVLVTSYQLIVADAQYFQRIKWQYMILDEAQAIKSSSSTRWKSLLGFQCRNRLLLTGTPIQNSMQELWALLHFIMPTLFDSHDEFSEWFSKDIESHATSNTQLNEEQLKRLHMILKPFMLRRVKKHVQSELGDKIEIDVFCDLTYRQREMYRALKAQIKIDDLMDQAEALDDSQNGASSSNNNSTSTQNLMNLVMQFRKVCNHPDLFERSDTRSPLALSRFARTGSFLREGNVLDVQYCIHNLVEYVLPRLVYHDGLDYVVGRNGRAGFRGRYLDHLFNIWEADYIHENEDLNKAFSWLKFVDASANDVARAFHSDIVTRSISEHEKPPFVWHSLEYDSSTTAAAAASYDPAHRMLLITSTNSTKPLLQMTTTNHMLGLAEISHKYTRDKKMHRLPPMYDPHVVAPPTEVLCPGDRGFANAWHDVLFCRPLAEVMFPRSAHGEIELFNAGAKMPPGELLPEPSSEVVGFSPIRVPPMSKFVTDSGKLLKLDSLLTELKANDHRVLIYFQMTRMMDLMEEFLSYRQYKYVRLDGSSKLSDRRDLVNDWQTKPELFVFLLSTRAGGLGINLTAADTVIFYDSDWNPTIDSQAMDRAHRLGQTKQVTVYRLLVRGTIEERMRDRAKQKMHVQQVVMEGGASAGENAAAAASLNSGGKGEKVVAKEMAAGEEAGERGEVSYWARG</sequence>
<dbReference type="Proteomes" id="UP001498771">
    <property type="component" value="Unassembled WGS sequence"/>
</dbReference>
<keyword evidence="16" id="KW-0175">Coiled coil</keyword>
<feature type="region of interest" description="Disordered" evidence="17">
    <location>
        <begin position="513"/>
        <end position="538"/>
    </location>
</feature>
<dbReference type="PROSITE" id="PS51192">
    <property type="entry name" value="HELICASE_ATP_BIND_1"/>
    <property type="match status" value="1"/>
</dbReference>
<evidence type="ECO:0000256" key="9">
    <source>
        <dbReference type="ARBA" id="ARBA00023125"/>
    </source>
</evidence>
<gene>
    <name evidence="21" type="ORF">BZA70DRAFT_92380</name>
</gene>
<keyword evidence="11" id="KW-0804">Transcription</keyword>
<feature type="compositionally biased region" description="Acidic residues" evidence="17">
    <location>
        <begin position="63"/>
        <end position="72"/>
    </location>
</feature>
<feature type="region of interest" description="Disordered" evidence="17">
    <location>
        <begin position="1"/>
        <end position="99"/>
    </location>
</feature>
<keyword evidence="6 15" id="KW-0378">Hydrolase</keyword>
<organism evidence="21 22">
    <name type="scientific">Myxozyma melibiosi</name>
    <dbReference type="NCBI Taxonomy" id="54550"/>
    <lineage>
        <taxon>Eukaryota</taxon>
        <taxon>Fungi</taxon>
        <taxon>Dikarya</taxon>
        <taxon>Ascomycota</taxon>
        <taxon>Saccharomycotina</taxon>
        <taxon>Lipomycetes</taxon>
        <taxon>Lipomycetales</taxon>
        <taxon>Lipomycetaceae</taxon>
        <taxon>Myxozyma</taxon>
    </lineage>
</organism>
<comment type="subunit">
    <text evidence="15">Component of the INO80 chromatin-remodeling complex.</text>
</comment>
<dbReference type="PROSITE" id="PS51413">
    <property type="entry name" value="DBINO"/>
    <property type="match status" value="1"/>
</dbReference>
<keyword evidence="12 15" id="KW-0234">DNA repair</keyword>
<dbReference type="Pfam" id="PF00271">
    <property type="entry name" value="Helicase_C"/>
    <property type="match status" value="1"/>
</dbReference>
<dbReference type="RefSeq" id="XP_064765781.1">
    <property type="nucleotide sequence ID" value="XM_064915540.1"/>
</dbReference>
<keyword evidence="9 15" id="KW-0238">DNA-binding</keyword>
<evidence type="ECO:0000256" key="15">
    <source>
        <dbReference type="RuleBase" id="RU368001"/>
    </source>
</evidence>
<evidence type="ECO:0000256" key="1">
    <source>
        <dbReference type="ARBA" id="ARBA00004123"/>
    </source>
</evidence>
<feature type="region of interest" description="Disordered" evidence="17">
    <location>
        <begin position="172"/>
        <end position="369"/>
    </location>
</feature>
<evidence type="ECO:0000256" key="14">
    <source>
        <dbReference type="ARBA" id="ARBA00049360"/>
    </source>
</evidence>
<dbReference type="Pfam" id="PF13892">
    <property type="entry name" value="DBINO"/>
    <property type="match status" value="1"/>
</dbReference>
<dbReference type="CDD" id="cd18793">
    <property type="entry name" value="SF2_C_SNF"/>
    <property type="match status" value="1"/>
</dbReference>
<dbReference type="PANTHER" id="PTHR45685:SF2">
    <property type="entry name" value="CHROMATIN-REMODELING ATPASE INO80"/>
    <property type="match status" value="1"/>
</dbReference>
<dbReference type="InterPro" id="IPR038718">
    <property type="entry name" value="SNF2-like_sf"/>
</dbReference>
<dbReference type="InterPro" id="IPR001650">
    <property type="entry name" value="Helicase_C-like"/>
</dbReference>
<evidence type="ECO:0000256" key="13">
    <source>
        <dbReference type="ARBA" id="ARBA00023242"/>
    </source>
</evidence>
<keyword evidence="8" id="KW-0805">Transcription regulation</keyword>
<keyword evidence="22" id="KW-1185">Reference proteome</keyword>
<evidence type="ECO:0000313" key="22">
    <source>
        <dbReference type="Proteomes" id="UP001498771"/>
    </source>
</evidence>
<evidence type="ECO:0000259" key="19">
    <source>
        <dbReference type="PROSITE" id="PS51194"/>
    </source>
</evidence>
<evidence type="ECO:0000256" key="5">
    <source>
        <dbReference type="ARBA" id="ARBA00022763"/>
    </source>
</evidence>
<dbReference type="CDD" id="cd18002">
    <property type="entry name" value="DEXQc_INO80"/>
    <property type="match status" value="1"/>
</dbReference>
<keyword evidence="10" id="KW-0010">Activator</keyword>
<dbReference type="Gene3D" id="3.40.50.300">
    <property type="entry name" value="P-loop containing nucleotide triphosphate hydrolases"/>
    <property type="match status" value="2"/>
</dbReference>